<dbReference type="AlphaFoldDB" id="A0AAW0BFW7"/>
<feature type="region of interest" description="Disordered" evidence="1">
    <location>
        <begin position="1"/>
        <end position="36"/>
    </location>
</feature>
<keyword evidence="3" id="KW-1185">Reference proteome</keyword>
<dbReference type="Proteomes" id="UP001362999">
    <property type="component" value="Unassembled WGS sequence"/>
</dbReference>
<name>A0AAW0BFW7_9AGAR</name>
<reference evidence="2 3" key="1">
    <citation type="journal article" date="2024" name="J Genomics">
        <title>Draft genome sequencing and assembly of Favolaschia claudopus CIRM-BRFM 2984 isolated from oak limbs.</title>
        <authorList>
            <person name="Navarro D."/>
            <person name="Drula E."/>
            <person name="Chaduli D."/>
            <person name="Cazenave R."/>
            <person name="Ahrendt S."/>
            <person name="Wang J."/>
            <person name="Lipzen A."/>
            <person name="Daum C."/>
            <person name="Barry K."/>
            <person name="Grigoriev I.V."/>
            <person name="Favel A."/>
            <person name="Rosso M.N."/>
            <person name="Martin F."/>
        </authorList>
    </citation>
    <scope>NUCLEOTIDE SEQUENCE [LARGE SCALE GENOMIC DNA]</scope>
    <source>
        <strain evidence="2 3">CIRM-BRFM 2984</strain>
    </source>
</reference>
<feature type="compositionally biased region" description="Basic and acidic residues" evidence="1">
    <location>
        <begin position="1"/>
        <end position="10"/>
    </location>
</feature>
<gene>
    <name evidence="2" type="ORF">R3P38DRAFT_3193716</name>
</gene>
<dbReference type="EMBL" id="JAWWNJ010000034">
    <property type="protein sequence ID" value="KAK7024799.1"/>
    <property type="molecule type" value="Genomic_DNA"/>
</dbReference>
<evidence type="ECO:0000313" key="2">
    <source>
        <dbReference type="EMBL" id="KAK7024799.1"/>
    </source>
</evidence>
<comment type="caution">
    <text evidence="2">The sequence shown here is derived from an EMBL/GenBank/DDBJ whole genome shotgun (WGS) entry which is preliminary data.</text>
</comment>
<sequence length="65" mass="6908">MTRDGRRPTVGDDDELASPRSLIADTHDVLSTSARRRETTTALFPAPSSAAILSTLPSLLPLTTS</sequence>
<accession>A0AAW0BFW7</accession>
<protein>
    <submittedName>
        <fullName evidence="2">Uncharacterized protein</fullName>
    </submittedName>
</protein>
<proteinExistence type="predicted"/>
<evidence type="ECO:0000313" key="3">
    <source>
        <dbReference type="Proteomes" id="UP001362999"/>
    </source>
</evidence>
<evidence type="ECO:0000256" key="1">
    <source>
        <dbReference type="SAM" id="MobiDB-lite"/>
    </source>
</evidence>
<organism evidence="2 3">
    <name type="scientific">Favolaschia claudopus</name>
    <dbReference type="NCBI Taxonomy" id="2862362"/>
    <lineage>
        <taxon>Eukaryota</taxon>
        <taxon>Fungi</taxon>
        <taxon>Dikarya</taxon>
        <taxon>Basidiomycota</taxon>
        <taxon>Agaricomycotina</taxon>
        <taxon>Agaricomycetes</taxon>
        <taxon>Agaricomycetidae</taxon>
        <taxon>Agaricales</taxon>
        <taxon>Marasmiineae</taxon>
        <taxon>Mycenaceae</taxon>
        <taxon>Favolaschia</taxon>
    </lineage>
</organism>